<evidence type="ECO:0000256" key="3">
    <source>
        <dbReference type="ARBA" id="ARBA00022490"/>
    </source>
</evidence>
<dbReference type="InterPro" id="IPR029431">
    <property type="entry name" value="TP53INP"/>
</dbReference>
<keyword evidence="7" id="KW-0804">Transcription</keyword>
<dbReference type="GO" id="GO:0005829">
    <property type="term" value="C:cytosol"/>
    <property type="evidence" value="ECO:0007669"/>
    <property type="project" value="UniProtKB-SubCell"/>
</dbReference>
<evidence type="ECO:0000256" key="8">
    <source>
        <dbReference type="ARBA" id="ARBA00023242"/>
    </source>
</evidence>
<evidence type="ECO:0000313" key="12">
    <source>
        <dbReference type="EMBL" id="ESO07501.1"/>
    </source>
</evidence>
<keyword evidence="5" id="KW-0805">Transcription regulation</keyword>
<evidence type="ECO:0000256" key="5">
    <source>
        <dbReference type="ARBA" id="ARBA00023015"/>
    </source>
</evidence>
<evidence type="ECO:0000256" key="7">
    <source>
        <dbReference type="ARBA" id="ARBA00023163"/>
    </source>
</evidence>
<dbReference type="EMBL" id="AMQM01003465">
    <property type="status" value="NOT_ANNOTATED_CDS"/>
    <property type="molecule type" value="Genomic_DNA"/>
</dbReference>
<evidence type="ECO:0000256" key="11">
    <source>
        <dbReference type="SAM" id="MobiDB-lite"/>
    </source>
</evidence>
<comment type="subcellular location">
    <subcellularLocation>
        <location evidence="2">Cytoplasm</location>
        <location evidence="2">Cytosol</location>
    </subcellularLocation>
    <subcellularLocation>
        <location evidence="1">Cytoplasmic vesicle</location>
        <location evidence="1">Autophagosome</location>
    </subcellularLocation>
    <subcellularLocation>
        <location evidence="10">Nucleus</location>
        <location evidence="10">Nuclear body</location>
    </subcellularLocation>
</comment>
<keyword evidence="9" id="KW-0968">Cytoplasmic vesicle</keyword>
<dbReference type="HOGENOM" id="CLU_736249_0_0_1"/>
<reference evidence="12 14" key="2">
    <citation type="journal article" date="2013" name="Nature">
        <title>Insights into bilaterian evolution from three spiralian genomes.</title>
        <authorList>
            <person name="Simakov O."/>
            <person name="Marletaz F."/>
            <person name="Cho S.J."/>
            <person name="Edsinger-Gonzales E."/>
            <person name="Havlak P."/>
            <person name="Hellsten U."/>
            <person name="Kuo D.H."/>
            <person name="Larsson T."/>
            <person name="Lv J."/>
            <person name="Arendt D."/>
            <person name="Savage R."/>
            <person name="Osoegawa K."/>
            <person name="de Jong P."/>
            <person name="Grimwood J."/>
            <person name="Chapman J.A."/>
            <person name="Shapiro H."/>
            <person name="Aerts A."/>
            <person name="Otillar R.P."/>
            <person name="Terry A.Y."/>
            <person name="Boore J.L."/>
            <person name="Grigoriev I.V."/>
            <person name="Lindberg D.R."/>
            <person name="Seaver E.C."/>
            <person name="Weisblat D.A."/>
            <person name="Putnam N.H."/>
            <person name="Rokhsar D.S."/>
        </authorList>
    </citation>
    <scope>NUCLEOTIDE SEQUENCE</scope>
</reference>
<keyword evidence="3" id="KW-0963">Cytoplasm</keyword>
<dbReference type="EMBL" id="KB096183">
    <property type="protein sequence ID" value="ESO07501.1"/>
    <property type="molecule type" value="Genomic_DNA"/>
</dbReference>
<feature type="compositionally biased region" description="Polar residues" evidence="11">
    <location>
        <begin position="90"/>
        <end position="100"/>
    </location>
</feature>
<dbReference type="GeneID" id="20203051"/>
<name>T1F2K2_HELRO</name>
<feature type="region of interest" description="Disordered" evidence="11">
    <location>
        <begin position="140"/>
        <end position="178"/>
    </location>
</feature>
<dbReference type="GO" id="GO:0016604">
    <property type="term" value="C:nuclear body"/>
    <property type="evidence" value="ECO:0007669"/>
    <property type="project" value="UniProtKB-SubCell"/>
</dbReference>
<dbReference type="GO" id="GO:0006914">
    <property type="term" value="P:autophagy"/>
    <property type="evidence" value="ECO:0007669"/>
    <property type="project" value="UniProtKB-KW"/>
</dbReference>
<dbReference type="EnsemblMetazoa" id="HelroT170038">
    <property type="protein sequence ID" value="HelroP170038"/>
    <property type="gene ID" value="HelroG170038"/>
</dbReference>
<feature type="region of interest" description="Disordered" evidence="11">
    <location>
        <begin position="82"/>
        <end position="122"/>
    </location>
</feature>
<dbReference type="GO" id="GO:0005776">
    <property type="term" value="C:autophagosome"/>
    <property type="evidence" value="ECO:0007669"/>
    <property type="project" value="UniProtKB-SubCell"/>
</dbReference>
<reference evidence="13" key="3">
    <citation type="submission" date="2015-06" db="UniProtKB">
        <authorList>
            <consortium name="EnsemblMetazoa"/>
        </authorList>
    </citation>
    <scope>IDENTIFICATION</scope>
</reference>
<dbReference type="KEGG" id="hro:HELRODRAFT_170038"/>
<evidence type="ECO:0000313" key="14">
    <source>
        <dbReference type="Proteomes" id="UP000015101"/>
    </source>
</evidence>
<dbReference type="AlphaFoldDB" id="T1F2K2"/>
<evidence type="ECO:0000256" key="9">
    <source>
        <dbReference type="ARBA" id="ARBA00023329"/>
    </source>
</evidence>
<sequence>MWKSWMDYYHQWSSTPKPKWKSHEHEKARKSGNSSDDLVENDEWVLVKKPESRVTKNKKRDALHQINLDTDLQIYDADDENARDEKDCKVQTNKVNPSGNTKRKKSKIKVHVDEDEEEDDERRKSLIALNDHFSRTLSTSKSFRKTQLSRSNENLSSKVKQNDSCSDDQQDQHSDFEPYRGPFLNLLDDTPFGRKGKVLSNASSQPEIANIPSLEECWVVTPAPCFTGVPKECPKGSLEDLLIERTTKSVYQRLKAKSSKKNLNSSDSNYSVVEDEMNDEIAFTLPNEGDDHERETELKNRMEEVANKSVLNMLVSHFSRVECESNNEDRGTEDDNDVNYRNDNTGVRYFNIKHRRYHDNFRGIRKGVKRDSCIQI</sequence>
<evidence type="ECO:0000256" key="1">
    <source>
        <dbReference type="ARBA" id="ARBA00004419"/>
    </source>
</evidence>
<gene>
    <name evidence="13" type="primary">20203051</name>
    <name evidence="12" type="ORF">HELRODRAFT_170038</name>
</gene>
<dbReference type="RefSeq" id="XP_009014112.1">
    <property type="nucleotide sequence ID" value="XM_009015864.1"/>
</dbReference>
<feature type="compositionally biased region" description="Polar residues" evidence="11">
    <location>
        <begin position="140"/>
        <end position="159"/>
    </location>
</feature>
<dbReference type="Pfam" id="PF14839">
    <property type="entry name" value="DOR"/>
    <property type="match status" value="1"/>
</dbReference>
<keyword evidence="14" id="KW-1185">Reference proteome</keyword>
<evidence type="ECO:0000256" key="2">
    <source>
        <dbReference type="ARBA" id="ARBA00004514"/>
    </source>
</evidence>
<keyword evidence="4" id="KW-0072">Autophagy</keyword>
<keyword evidence="8" id="KW-0539">Nucleus</keyword>
<reference evidence="14" key="1">
    <citation type="submission" date="2012-12" db="EMBL/GenBank/DDBJ databases">
        <authorList>
            <person name="Hellsten U."/>
            <person name="Grimwood J."/>
            <person name="Chapman J.A."/>
            <person name="Shapiro H."/>
            <person name="Aerts A."/>
            <person name="Otillar R.P."/>
            <person name="Terry A.Y."/>
            <person name="Boore J.L."/>
            <person name="Simakov O."/>
            <person name="Marletaz F."/>
            <person name="Cho S.-J."/>
            <person name="Edsinger-Gonzales E."/>
            <person name="Havlak P."/>
            <person name="Kuo D.-H."/>
            <person name="Larsson T."/>
            <person name="Lv J."/>
            <person name="Arendt D."/>
            <person name="Savage R."/>
            <person name="Osoegawa K."/>
            <person name="de Jong P."/>
            <person name="Lindberg D.R."/>
            <person name="Seaver E.C."/>
            <person name="Weisblat D.A."/>
            <person name="Putnam N.H."/>
            <person name="Grigoriev I.V."/>
            <person name="Rokhsar D.S."/>
        </authorList>
    </citation>
    <scope>NUCLEOTIDE SEQUENCE</scope>
</reference>
<dbReference type="InParanoid" id="T1F2K2"/>
<proteinExistence type="predicted"/>
<evidence type="ECO:0000256" key="6">
    <source>
        <dbReference type="ARBA" id="ARBA00023159"/>
    </source>
</evidence>
<keyword evidence="6" id="KW-0010">Activator</keyword>
<feature type="region of interest" description="Disordered" evidence="11">
    <location>
        <begin position="12"/>
        <end position="41"/>
    </location>
</feature>
<dbReference type="OrthoDB" id="10041339at2759"/>
<organism evidence="13 14">
    <name type="scientific">Helobdella robusta</name>
    <name type="common">Californian leech</name>
    <dbReference type="NCBI Taxonomy" id="6412"/>
    <lineage>
        <taxon>Eukaryota</taxon>
        <taxon>Metazoa</taxon>
        <taxon>Spiralia</taxon>
        <taxon>Lophotrochozoa</taxon>
        <taxon>Annelida</taxon>
        <taxon>Clitellata</taxon>
        <taxon>Hirudinea</taxon>
        <taxon>Rhynchobdellida</taxon>
        <taxon>Glossiphoniidae</taxon>
        <taxon>Helobdella</taxon>
    </lineage>
</organism>
<accession>T1F2K2</accession>
<protein>
    <submittedName>
        <fullName evidence="12 13">Uncharacterized protein</fullName>
    </submittedName>
</protein>
<dbReference type="GO" id="GO:0031410">
    <property type="term" value="C:cytoplasmic vesicle"/>
    <property type="evidence" value="ECO:0007669"/>
    <property type="project" value="UniProtKB-KW"/>
</dbReference>
<evidence type="ECO:0000256" key="4">
    <source>
        <dbReference type="ARBA" id="ARBA00023006"/>
    </source>
</evidence>
<evidence type="ECO:0000313" key="13">
    <source>
        <dbReference type="EnsemblMetazoa" id="HelroP170038"/>
    </source>
</evidence>
<evidence type="ECO:0000256" key="10">
    <source>
        <dbReference type="ARBA" id="ARBA00034306"/>
    </source>
</evidence>
<dbReference type="CTD" id="20203051"/>
<dbReference type="Proteomes" id="UP000015101">
    <property type="component" value="Unassembled WGS sequence"/>
</dbReference>